<dbReference type="EMBL" id="JABFUD020000022">
    <property type="protein sequence ID" value="KAI5061789.1"/>
    <property type="molecule type" value="Genomic_DNA"/>
</dbReference>
<gene>
    <name evidence="1" type="ORF">GOP47_0022328</name>
</gene>
<keyword evidence="2" id="KW-1185">Reference proteome</keyword>
<comment type="caution">
    <text evidence="1">The sequence shown here is derived from an EMBL/GenBank/DDBJ whole genome shotgun (WGS) entry which is preliminary data.</text>
</comment>
<protein>
    <submittedName>
        <fullName evidence="1">Uncharacterized protein</fullName>
    </submittedName>
</protein>
<reference evidence="1" key="1">
    <citation type="submission" date="2021-01" db="EMBL/GenBank/DDBJ databases">
        <title>Adiantum capillus-veneris genome.</title>
        <authorList>
            <person name="Fang Y."/>
            <person name="Liao Q."/>
        </authorList>
    </citation>
    <scope>NUCLEOTIDE SEQUENCE</scope>
    <source>
        <strain evidence="1">H3</strain>
        <tissue evidence="1">Leaf</tissue>
    </source>
</reference>
<dbReference type="AlphaFoldDB" id="A0A9D4U542"/>
<proteinExistence type="predicted"/>
<accession>A0A9D4U542</accession>
<evidence type="ECO:0000313" key="1">
    <source>
        <dbReference type="EMBL" id="KAI5061789.1"/>
    </source>
</evidence>
<name>A0A9D4U542_ADICA</name>
<sequence>MSVATWAATSPCEPGAGATLMHDASPLRSWMIALQLTGHRRLCRSTCTLQPRIFILPRNRALQQRLLFIEPFKLLSSVSSFTHQRQALPVQQFKTQLNPF</sequence>
<dbReference type="Proteomes" id="UP000886520">
    <property type="component" value="Chromosome 22"/>
</dbReference>
<evidence type="ECO:0000313" key="2">
    <source>
        <dbReference type="Proteomes" id="UP000886520"/>
    </source>
</evidence>
<organism evidence="1 2">
    <name type="scientific">Adiantum capillus-veneris</name>
    <name type="common">Maidenhair fern</name>
    <dbReference type="NCBI Taxonomy" id="13818"/>
    <lineage>
        <taxon>Eukaryota</taxon>
        <taxon>Viridiplantae</taxon>
        <taxon>Streptophyta</taxon>
        <taxon>Embryophyta</taxon>
        <taxon>Tracheophyta</taxon>
        <taxon>Polypodiopsida</taxon>
        <taxon>Polypodiidae</taxon>
        <taxon>Polypodiales</taxon>
        <taxon>Pteridineae</taxon>
        <taxon>Pteridaceae</taxon>
        <taxon>Vittarioideae</taxon>
        <taxon>Adiantum</taxon>
    </lineage>
</organism>